<evidence type="ECO:0000256" key="1">
    <source>
        <dbReference type="ARBA" id="ARBA00021292"/>
    </source>
</evidence>
<dbReference type="GO" id="GO:1901137">
    <property type="term" value="P:carbohydrate derivative biosynthetic process"/>
    <property type="evidence" value="ECO:0007669"/>
    <property type="project" value="UniProtKB-ARBA"/>
</dbReference>
<dbReference type="Pfam" id="PF13579">
    <property type="entry name" value="Glyco_trans_4_4"/>
    <property type="match status" value="1"/>
</dbReference>
<gene>
    <name evidence="5" type="ORF">FB468_1837</name>
</gene>
<dbReference type="SUPFAM" id="SSF53756">
    <property type="entry name" value="UDP-Glycosyltransferase/glycogen phosphorylase"/>
    <property type="match status" value="1"/>
</dbReference>
<dbReference type="AlphaFoldDB" id="A0A542Y6T7"/>
<protein>
    <recommendedName>
        <fullName evidence="1">D-inositol 3-phosphate glycosyltransferase</fullName>
    </recommendedName>
</protein>
<name>A0A542Y6T7_9MICO</name>
<dbReference type="GO" id="GO:0016758">
    <property type="term" value="F:hexosyltransferase activity"/>
    <property type="evidence" value="ECO:0007669"/>
    <property type="project" value="TreeGrafter"/>
</dbReference>
<sequence>MRFAILTRIFEPEPSAASFRLAALAETISASRHDVEVLTVKPVAGQHSNDEARPYRVRRLPVLRDSAGYVRGYVQYMSFDIPLFFRILFGRKRDMLVVEPPPTTGVFARLGAALRRTPYAYYGADIWSDASASTGAPGFVVKTVRAMERFAFTGAHVVLAVNDGVADRIREIAPKAHVVTIGNGVNTRVFAPGGTELGEGTFAVYTGTASEWQGADVFIRAFAEGDFGDAKLVFLGQGSAWSSLKQLADELGAPVRFVDSVPPEQAAAWLRGAAVSLASIAPGSGYDFAFPTKMFASWGSGTPVIYAGPGPARAVLSENPVLGIGVEHEVDAVRAALVQQFAVTQSHTDEISLWAQQNVSLSSVAERALGAIIDTPTKLRTR</sequence>
<dbReference type="Gene3D" id="3.40.50.2000">
    <property type="entry name" value="Glycogen Phosphorylase B"/>
    <property type="match status" value="2"/>
</dbReference>
<evidence type="ECO:0000256" key="2">
    <source>
        <dbReference type="ARBA" id="ARBA00022676"/>
    </source>
</evidence>
<dbReference type="OrthoDB" id="3657271at2"/>
<dbReference type="InterPro" id="IPR028098">
    <property type="entry name" value="Glyco_trans_4-like_N"/>
</dbReference>
<dbReference type="PANTHER" id="PTHR45947:SF3">
    <property type="entry name" value="SULFOQUINOVOSYL TRANSFERASE SQD2"/>
    <property type="match status" value="1"/>
</dbReference>
<dbReference type="Proteomes" id="UP000319094">
    <property type="component" value="Unassembled WGS sequence"/>
</dbReference>
<keyword evidence="3 5" id="KW-0808">Transferase</keyword>
<keyword evidence="2" id="KW-0328">Glycosyltransferase</keyword>
<keyword evidence="6" id="KW-1185">Reference proteome</keyword>
<reference evidence="5 6" key="1">
    <citation type="submission" date="2019-06" db="EMBL/GenBank/DDBJ databases">
        <title>Sequencing the genomes of 1000 actinobacteria strains.</title>
        <authorList>
            <person name="Klenk H.-P."/>
        </authorList>
    </citation>
    <scope>NUCLEOTIDE SEQUENCE [LARGE SCALE GENOMIC DNA]</scope>
    <source>
        <strain evidence="5 6">DSM 8803</strain>
    </source>
</reference>
<organism evidence="5 6">
    <name type="scientific">Leucobacter komagatae</name>
    <dbReference type="NCBI Taxonomy" id="55969"/>
    <lineage>
        <taxon>Bacteria</taxon>
        <taxon>Bacillati</taxon>
        <taxon>Actinomycetota</taxon>
        <taxon>Actinomycetes</taxon>
        <taxon>Micrococcales</taxon>
        <taxon>Microbacteriaceae</taxon>
        <taxon>Leucobacter</taxon>
    </lineage>
</organism>
<comment type="caution">
    <text evidence="5">The sequence shown here is derived from an EMBL/GenBank/DDBJ whole genome shotgun (WGS) entry which is preliminary data.</text>
</comment>
<accession>A0A542Y6T7</accession>
<feature type="domain" description="Glycosyltransferase subfamily 4-like N-terminal" evidence="4">
    <location>
        <begin position="20"/>
        <end position="184"/>
    </location>
</feature>
<proteinExistence type="predicted"/>
<evidence type="ECO:0000313" key="5">
    <source>
        <dbReference type="EMBL" id="TQL43800.1"/>
    </source>
</evidence>
<dbReference type="RefSeq" id="WP_141887065.1">
    <property type="nucleotide sequence ID" value="NZ_BAAAUY010000001.1"/>
</dbReference>
<dbReference type="InterPro" id="IPR050194">
    <property type="entry name" value="Glycosyltransferase_grp1"/>
</dbReference>
<evidence type="ECO:0000313" key="6">
    <source>
        <dbReference type="Proteomes" id="UP000319094"/>
    </source>
</evidence>
<dbReference type="PANTHER" id="PTHR45947">
    <property type="entry name" value="SULFOQUINOVOSYL TRANSFERASE SQD2"/>
    <property type="match status" value="1"/>
</dbReference>
<dbReference type="EMBL" id="VFON01000001">
    <property type="protein sequence ID" value="TQL43800.1"/>
    <property type="molecule type" value="Genomic_DNA"/>
</dbReference>
<evidence type="ECO:0000259" key="4">
    <source>
        <dbReference type="Pfam" id="PF13579"/>
    </source>
</evidence>
<evidence type="ECO:0000256" key="3">
    <source>
        <dbReference type="ARBA" id="ARBA00022679"/>
    </source>
</evidence>